<dbReference type="EMBL" id="MDJY01000045">
    <property type="protein sequence ID" value="OUE22421.1"/>
    <property type="molecule type" value="Genomic_DNA"/>
</dbReference>
<dbReference type="SUPFAM" id="SSF50494">
    <property type="entry name" value="Trypsin-like serine proteases"/>
    <property type="match status" value="1"/>
</dbReference>
<name>A0A251YDV1_9MICO</name>
<accession>A0A251YDV1</accession>
<evidence type="ECO:0000256" key="2">
    <source>
        <dbReference type="SAM" id="SignalP"/>
    </source>
</evidence>
<evidence type="ECO:0000256" key="1">
    <source>
        <dbReference type="ARBA" id="ARBA00022729"/>
    </source>
</evidence>
<organism evidence="3 4">
    <name type="scientific">Clavibacter michiganensis</name>
    <dbReference type="NCBI Taxonomy" id="28447"/>
    <lineage>
        <taxon>Bacteria</taxon>
        <taxon>Bacillati</taxon>
        <taxon>Actinomycetota</taxon>
        <taxon>Actinomycetes</taxon>
        <taxon>Micrococcales</taxon>
        <taxon>Microbacteriaceae</taxon>
        <taxon>Clavibacter</taxon>
    </lineage>
</organism>
<dbReference type="InterPro" id="IPR043504">
    <property type="entry name" value="Peptidase_S1_PA_chymotrypsin"/>
</dbReference>
<dbReference type="PANTHER" id="PTHR15462">
    <property type="entry name" value="SERINE PROTEASE"/>
    <property type="match status" value="1"/>
</dbReference>
<dbReference type="Proteomes" id="UP000195011">
    <property type="component" value="Unassembled WGS sequence"/>
</dbReference>
<evidence type="ECO:0000313" key="3">
    <source>
        <dbReference type="EMBL" id="OUE22421.1"/>
    </source>
</evidence>
<dbReference type="InterPro" id="IPR050966">
    <property type="entry name" value="Glutamyl_endopeptidase"/>
</dbReference>
<keyword evidence="1 2" id="KW-0732">Signal</keyword>
<dbReference type="InterPro" id="IPR009003">
    <property type="entry name" value="Peptidase_S1_PA"/>
</dbReference>
<evidence type="ECO:0008006" key="5">
    <source>
        <dbReference type="Google" id="ProtNLM"/>
    </source>
</evidence>
<evidence type="ECO:0000313" key="4">
    <source>
        <dbReference type="Proteomes" id="UP000195011"/>
    </source>
</evidence>
<dbReference type="PROSITE" id="PS51318">
    <property type="entry name" value="TAT"/>
    <property type="match status" value="1"/>
</dbReference>
<dbReference type="RefSeq" id="WP_086517794.1">
    <property type="nucleotide sequence ID" value="NZ_MDJY01000045.1"/>
</dbReference>
<dbReference type="AlphaFoldDB" id="A0A251YDV1"/>
<feature type="chain" id="PRO_5013100896" description="Serine protease" evidence="2">
    <location>
        <begin position="35"/>
        <end position="322"/>
    </location>
</feature>
<sequence>MLPLPTPSARRCLAAAAALGLTASLLGVASAASAHDASASGGNSRIAGASTGPVGFSVSPSEQASAVARWTPERRASAVDADGADGSAASADDALAASAVSTVSTAEQVAPVPHIGRLFFERDGLSYFCSANVVQAANRSTIATAGHCETERQEFSSDVVFYPGYEDGESAYGAWPVTGGNVTPGWYARNDDDQAEDSAFLTVGRNDDGADIQTVTGASPVRFDGVAAQQVGFYGYPGEGRFDGSELQRCIGQGDTYTDMQIDLACDMTGGVSGGPIFVGAGSDGAQFANVAERAVDGRHNIGPVWRSAAQSTYTQTAASAG</sequence>
<gene>
    <name evidence="3" type="ORF">BFL36_10020</name>
</gene>
<comment type="caution">
    <text evidence="3">The sequence shown here is derived from an EMBL/GenBank/DDBJ whole genome shotgun (WGS) entry which is preliminary data.</text>
</comment>
<dbReference type="Gene3D" id="2.40.10.10">
    <property type="entry name" value="Trypsin-like serine proteases"/>
    <property type="match status" value="2"/>
</dbReference>
<dbReference type="InterPro" id="IPR006311">
    <property type="entry name" value="TAT_signal"/>
</dbReference>
<protein>
    <recommendedName>
        <fullName evidence="5">Serine protease</fullName>
    </recommendedName>
</protein>
<feature type="signal peptide" evidence="2">
    <location>
        <begin position="1"/>
        <end position="34"/>
    </location>
</feature>
<reference evidence="3 4" key="1">
    <citation type="submission" date="2016-08" db="EMBL/GenBank/DDBJ databases">
        <title>Genome sequence of Clavibacter michiganensis spp strain CFBP8017.</title>
        <authorList>
            <person name="Thapa S.P."/>
            <person name="Coaker G."/>
            <person name="Jacques M.-A."/>
        </authorList>
    </citation>
    <scope>NUCLEOTIDE SEQUENCE [LARGE SCALE GENOMIC DNA]</scope>
    <source>
        <strain evidence="3">CFBP8017</strain>
    </source>
</reference>
<proteinExistence type="predicted"/>